<feature type="transmembrane region" description="Helical" evidence="5">
    <location>
        <begin position="44"/>
        <end position="66"/>
    </location>
</feature>
<evidence type="ECO:0000256" key="4">
    <source>
        <dbReference type="ARBA" id="ARBA00023136"/>
    </source>
</evidence>
<dbReference type="GO" id="GO:0055085">
    <property type="term" value="P:transmembrane transport"/>
    <property type="evidence" value="ECO:0007669"/>
    <property type="project" value="InterPro"/>
</dbReference>
<dbReference type="Gene3D" id="1.10.3720.10">
    <property type="entry name" value="MetI-like"/>
    <property type="match status" value="1"/>
</dbReference>
<dbReference type="PANTHER" id="PTHR43759:SF1">
    <property type="entry name" value="GLUCOSE IMPORT SYSTEM PERMEASE PROTEIN GLCT"/>
    <property type="match status" value="1"/>
</dbReference>
<evidence type="ECO:0000256" key="3">
    <source>
        <dbReference type="ARBA" id="ARBA00022989"/>
    </source>
</evidence>
<dbReference type="Proteomes" id="UP000616143">
    <property type="component" value="Unassembled WGS sequence"/>
</dbReference>
<comment type="similarity">
    <text evidence="5">Belongs to the binding-protein-dependent transport system permease family.</text>
</comment>
<feature type="transmembrane region" description="Helical" evidence="5">
    <location>
        <begin position="296"/>
        <end position="317"/>
    </location>
</feature>
<protein>
    <submittedName>
        <fullName evidence="7">Glycerol-3-phosphate ABC transporter permease</fullName>
    </submittedName>
</protein>
<dbReference type="PANTHER" id="PTHR43759">
    <property type="entry name" value="TREHALOSE TRANSPORT SYSTEM PERMEASE PROTEIN SUGA"/>
    <property type="match status" value="1"/>
</dbReference>
<dbReference type="GO" id="GO:0005886">
    <property type="term" value="C:plasma membrane"/>
    <property type="evidence" value="ECO:0007669"/>
    <property type="project" value="UniProtKB-SubCell"/>
</dbReference>
<feature type="transmembrane region" description="Helical" evidence="5">
    <location>
        <begin position="180"/>
        <end position="208"/>
    </location>
</feature>
<keyword evidence="5" id="KW-0813">Transport</keyword>
<dbReference type="PROSITE" id="PS50928">
    <property type="entry name" value="ABC_TM1"/>
    <property type="match status" value="1"/>
</dbReference>
<dbReference type="Pfam" id="PF00528">
    <property type="entry name" value="BPD_transp_1"/>
    <property type="match status" value="1"/>
</dbReference>
<reference evidence="7" key="2">
    <citation type="submission" date="2020-09" db="EMBL/GenBank/DDBJ databases">
        <authorList>
            <person name="Sun Q."/>
            <person name="Ohkuma M."/>
        </authorList>
    </citation>
    <scope>NUCLEOTIDE SEQUENCE</scope>
    <source>
        <strain evidence="7">JCM 31740</strain>
    </source>
</reference>
<accession>A0A830H1Q5</accession>
<feature type="transmembrane region" description="Helical" evidence="5">
    <location>
        <begin position="106"/>
        <end position="128"/>
    </location>
</feature>
<feature type="transmembrane region" description="Helical" evidence="5">
    <location>
        <begin position="245"/>
        <end position="266"/>
    </location>
</feature>
<dbReference type="InterPro" id="IPR035906">
    <property type="entry name" value="MetI-like_sf"/>
</dbReference>
<keyword evidence="3 5" id="KW-1133">Transmembrane helix</keyword>
<dbReference type="SUPFAM" id="SSF161098">
    <property type="entry name" value="MetI-like"/>
    <property type="match status" value="1"/>
</dbReference>
<name>A0A830H1Q5_9CREN</name>
<dbReference type="InterPro" id="IPR054947">
    <property type="entry name" value="GlcT_permease"/>
</dbReference>
<reference evidence="7" key="1">
    <citation type="journal article" date="2014" name="Int. J. Syst. Evol. Microbiol.">
        <title>Complete genome sequence of Corynebacterium casei LMG S-19264T (=DSM 44701T), isolated from a smear-ripened cheese.</title>
        <authorList>
            <consortium name="US DOE Joint Genome Institute (JGI-PGF)"/>
            <person name="Walter F."/>
            <person name="Albersmeier A."/>
            <person name="Kalinowski J."/>
            <person name="Ruckert C."/>
        </authorList>
    </citation>
    <scope>NUCLEOTIDE SEQUENCE</scope>
    <source>
        <strain evidence="7">JCM 31740</strain>
    </source>
</reference>
<dbReference type="InterPro" id="IPR052730">
    <property type="entry name" value="Sugar_ABC_transporter"/>
</dbReference>
<dbReference type="CDD" id="cd06261">
    <property type="entry name" value="TM_PBP2"/>
    <property type="match status" value="1"/>
</dbReference>
<organism evidence="7 8">
    <name type="scientific">Sulfodiicoccus acidiphilus</name>
    <dbReference type="NCBI Taxonomy" id="1670455"/>
    <lineage>
        <taxon>Archaea</taxon>
        <taxon>Thermoproteota</taxon>
        <taxon>Thermoprotei</taxon>
        <taxon>Sulfolobales</taxon>
        <taxon>Sulfolobaceae</taxon>
        <taxon>Sulfodiicoccus</taxon>
    </lineage>
</organism>
<evidence type="ECO:0000256" key="5">
    <source>
        <dbReference type="RuleBase" id="RU363032"/>
    </source>
</evidence>
<evidence type="ECO:0000313" key="8">
    <source>
        <dbReference type="Proteomes" id="UP000616143"/>
    </source>
</evidence>
<keyword evidence="4 5" id="KW-0472">Membrane</keyword>
<evidence type="ECO:0000256" key="1">
    <source>
        <dbReference type="ARBA" id="ARBA00004141"/>
    </source>
</evidence>
<feature type="transmembrane region" description="Helical" evidence="5">
    <location>
        <begin position="135"/>
        <end position="160"/>
    </location>
</feature>
<proteinExistence type="inferred from homology"/>
<keyword evidence="2 5" id="KW-0812">Transmembrane</keyword>
<dbReference type="EMBL" id="BMQS01000012">
    <property type="protein sequence ID" value="GGT97713.1"/>
    <property type="molecule type" value="Genomic_DNA"/>
</dbReference>
<comment type="caution">
    <text evidence="7">The sequence shown here is derived from an EMBL/GenBank/DDBJ whole genome shotgun (WGS) entry which is preliminary data.</text>
</comment>
<sequence>METEQGILCLFFTGMDRTFNVLHNTKLMESSESSTRLRSALNKAALVVPTAALSVILLYLVIWNLYYSFTDWSLFHSVPQFVGFLTYAQAMSTLFFRSSFLHSFELSGGLILVGNLLGIFLAGLLYFVKSSKLRTVYLSIFIAPLAISMAVNGVIWLWLFNLQIGIDWLLVRIGLPALPWLSSTATAFPSMFLVTVWAYTGLAVLFYLASFMGVDKSLIEAARVDGVGSLRTFFKVLLPNSSQGVIVATALLFLFSFKIFSLPFVLSGGPTNVSLQTGVIYMYYLDTTEFFAESTAIATLVTAIAAAVVIPFALLGLKRWVRRE</sequence>
<dbReference type="InterPro" id="IPR000515">
    <property type="entry name" value="MetI-like"/>
</dbReference>
<evidence type="ECO:0000256" key="2">
    <source>
        <dbReference type="ARBA" id="ARBA00022692"/>
    </source>
</evidence>
<evidence type="ECO:0000313" key="7">
    <source>
        <dbReference type="EMBL" id="GGT97713.1"/>
    </source>
</evidence>
<dbReference type="NCBIfam" id="NF040931">
    <property type="entry name" value="ABC_arch_GlcT"/>
    <property type="match status" value="1"/>
</dbReference>
<dbReference type="AlphaFoldDB" id="A0A830H1Q5"/>
<gene>
    <name evidence="7" type="ORF">GCM10007116_14030</name>
</gene>
<feature type="domain" description="ABC transmembrane type-1" evidence="6">
    <location>
        <begin position="100"/>
        <end position="312"/>
    </location>
</feature>
<comment type="subcellular location">
    <subcellularLocation>
        <location evidence="5">Cell membrane</location>
        <topology evidence="5">Multi-pass membrane protein</topology>
    </subcellularLocation>
    <subcellularLocation>
        <location evidence="1">Membrane</location>
        <topology evidence="1">Multi-pass membrane protein</topology>
    </subcellularLocation>
</comment>
<evidence type="ECO:0000259" key="6">
    <source>
        <dbReference type="PROSITE" id="PS50928"/>
    </source>
</evidence>